<feature type="transmembrane region" description="Helical" evidence="6">
    <location>
        <begin position="124"/>
        <end position="141"/>
    </location>
</feature>
<evidence type="ECO:0000256" key="3">
    <source>
        <dbReference type="ARBA" id="ARBA00022692"/>
    </source>
</evidence>
<feature type="transmembrane region" description="Helical" evidence="6">
    <location>
        <begin position="210"/>
        <end position="228"/>
    </location>
</feature>
<feature type="transmembrane region" description="Helical" evidence="6">
    <location>
        <begin position="100"/>
        <end position="117"/>
    </location>
</feature>
<dbReference type="PANTHER" id="PTHR42920">
    <property type="entry name" value="OS03G0707200 PROTEIN-RELATED"/>
    <property type="match status" value="1"/>
</dbReference>
<protein>
    <submittedName>
        <fullName evidence="8">Threonine/homoserine efflux transporter RhtA</fullName>
    </submittedName>
</protein>
<keyword evidence="5 6" id="KW-0472">Membrane</keyword>
<evidence type="ECO:0000256" key="4">
    <source>
        <dbReference type="ARBA" id="ARBA00022989"/>
    </source>
</evidence>
<keyword evidence="2" id="KW-1003">Cell membrane</keyword>
<proteinExistence type="predicted"/>
<organism evidence="8 9">
    <name type="scientific">Amphritea atlantica</name>
    <dbReference type="NCBI Taxonomy" id="355243"/>
    <lineage>
        <taxon>Bacteria</taxon>
        <taxon>Pseudomonadati</taxon>
        <taxon>Pseudomonadota</taxon>
        <taxon>Gammaproteobacteria</taxon>
        <taxon>Oceanospirillales</taxon>
        <taxon>Oceanospirillaceae</taxon>
        <taxon>Amphritea</taxon>
    </lineage>
</organism>
<evidence type="ECO:0000256" key="6">
    <source>
        <dbReference type="SAM" id="Phobius"/>
    </source>
</evidence>
<dbReference type="RefSeq" id="WP_091355520.1">
    <property type="nucleotide sequence ID" value="NZ_AP025284.1"/>
</dbReference>
<accession>A0A1H9FI14</accession>
<evidence type="ECO:0000259" key="7">
    <source>
        <dbReference type="Pfam" id="PF00892"/>
    </source>
</evidence>
<dbReference type="InterPro" id="IPR051258">
    <property type="entry name" value="Diverse_Substrate_Transporter"/>
</dbReference>
<dbReference type="InterPro" id="IPR037185">
    <property type="entry name" value="EmrE-like"/>
</dbReference>
<dbReference type="InterPro" id="IPR000620">
    <property type="entry name" value="EamA_dom"/>
</dbReference>
<dbReference type="EMBL" id="FOGB01000003">
    <property type="protein sequence ID" value="SEQ37601.1"/>
    <property type="molecule type" value="Genomic_DNA"/>
</dbReference>
<feature type="transmembrane region" description="Helical" evidence="6">
    <location>
        <begin position="240"/>
        <end position="260"/>
    </location>
</feature>
<keyword evidence="3 6" id="KW-0812">Transmembrane</keyword>
<sequence>MPLSPAARADLLLLLVTLIAAAGWIFSKQALQDLPPLLFIGIRFLLAGGLLLILAYRDLHRLRQQQALVKVLQLGVLMTCALLCWILGLKHGAHLGEGAFITSLGVVLVPVMAWLVFRERASLSTWLSLPVAIFGLMLLSLEGGISLAAGQLWFLSAALLFSLHFVLVSRMALSVPALILTAVQLLVVGAGGVVVSALAEVWPDSVGSAALGWLLASAFIATSLRFALQTYAQSLAPASHVALIMTLEPVWAALLAAIVYGEQMSVLQLSGCSIIFTAMLVSRWRWLKPLFYAIRNRSLSSQR</sequence>
<dbReference type="GO" id="GO:0005886">
    <property type="term" value="C:plasma membrane"/>
    <property type="evidence" value="ECO:0007669"/>
    <property type="project" value="UniProtKB-SubCell"/>
</dbReference>
<evidence type="ECO:0000313" key="9">
    <source>
        <dbReference type="Proteomes" id="UP000198749"/>
    </source>
</evidence>
<evidence type="ECO:0000256" key="1">
    <source>
        <dbReference type="ARBA" id="ARBA00004651"/>
    </source>
</evidence>
<name>A0A1H9FI14_9GAMM</name>
<dbReference type="Proteomes" id="UP000198749">
    <property type="component" value="Unassembled WGS sequence"/>
</dbReference>
<dbReference type="SUPFAM" id="SSF103481">
    <property type="entry name" value="Multidrug resistance efflux transporter EmrE"/>
    <property type="match status" value="2"/>
</dbReference>
<feature type="transmembrane region" description="Helical" evidence="6">
    <location>
        <begin position="266"/>
        <end position="287"/>
    </location>
</feature>
<feature type="transmembrane region" description="Helical" evidence="6">
    <location>
        <begin position="68"/>
        <end position="88"/>
    </location>
</feature>
<reference evidence="9" key="1">
    <citation type="submission" date="2016-10" db="EMBL/GenBank/DDBJ databases">
        <authorList>
            <person name="Varghese N."/>
            <person name="Submissions S."/>
        </authorList>
    </citation>
    <scope>NUCLEOTIDE SEQUENCE [LARGE SCALE GENOMIC DNA]</scope>
    <source>
        <strain evidence="9">DSM 18887</strain>
    </source>
</reference>
<dbReference type="PANTHER" id="PTHR42920:SF5">
    <property type="entry name" value="EAMA DOMAIN-CONTAINING PROTEIN"/>
    <property type="match status" value="1"/>
</dbReference>
<gene>
    <name evidence="8" type="ORF">SAMN03080615_01275</name>
</gene>
<feature type="transmembrane region" description="Helical" evidence="6">
    <location>
        <begin position="37"/>
        <end position="56"/>
    </location>
</feature>
<feature type="domain" description="EamA" evidence="7">
    <location>
        <begin position="150"/>
        <end position="281"/>
    </location>
</feature>
<evidence type="ECO:0000313" key="8">
    <source>
        <dbReference type="EMBL" id="SEQ37601.1"/>
    </source>
</evidence>
<comment type="subcellular location">
    <subcellularLocation>
        <location evidence="1">Cell membrane</location>
        <topology evidence="1">Multi-pass membrane protein</topology>
    </subcellularLocation>
</comment>
<keyword evidence="4 6" id="KW-1133">Transmembrane helix</keyword>
<feature type="transmembrane region" description="Helical" evidence="6">
    <location>
        <begin position="147"/>
        <end position="168"/>
    </location>
</feature>
<feature type="domain" description="EamA" evidence="7">
    <location>
        <begin position="9"/>
        <end position="140"/>
    </location>
</feature>
<keyword evidence="9" id="KW-1185">Reference proteome</keyword>
<dbReference type="Pfam" id="PF00892">
    <property type="entry name" value="EamA"/>
    <property type="match status" value="2"/>
</dbReference>
<dbReference type="AlphaFoldDB" id="A0A1H9FI14"/>
<evidence type="ECO:0000256" key="2">
    <source>
        <dbReference type="ARBA" id="ARBA00022475"/>
    </source>
</evidence>
<dbReference type="OrthoDB" id="8370318at2"/>
<feature type="transmembrane region" description="Helical" evidence="6">
    <location>
        <begin position="175"/>
        <end position="198"/>
    </location>
</feature>
<evidence type="ECO:0000256" key="5">
    <source>
        <dbReference type="ARBA" id="ARBA00023136"/>
    </source>
</evidence>